<dbReference type="Proteomes" id="UP000054248">
    <property type="component" value="Unassembled WGS sequence"/>
</dbReference>
<reference evidence="3" key="2">
    <citation type="submission" date="2015-01" db="EMBL/GenBank/DDBJ databases">
        <title>Evolutionary Origins and Diversification of the Mycorrhizal Mutualists.</title>
        <authorList>
            <consortium name="DOE Joint Genome Institute"/>
            <consortium name="Mycorrhizal Genomics Consortium"/>
            <person name="Kohler A."/>
            <person name="Kuo A."/>
            <person name="Nagy L.G."/>
            <person name="Floudas D."/>
            <person name="Copeland A."/>
            <person name="Barry K.W."/>
            <person name="Cichocki N."/>
            <person name="Veneault-Fourrey C."/>
            <person name="LaButti K."/>
            <person name="Lindquist E.A."/>
            <person name="Lipzen A."/>
            <person name="Lundell T."/>
            <person name="Morin E."/>
            <person name="Murat C."/>
            <person name="Riley R."/>
            <person name="Ohm R."/>
            <person name="Sun H."/>
            <person name="Tunlid A."/>
            <person name="Henrissat B."/>
            <person name="Grigoriev I.V."/>
            <person name="Hibbett D.S."/>
            <person name="Martin F."/>
        </authorList>
    </citation>
    <scope>NUCLEOTIDE SEQUENCE [LARGE SCALE GENOMIC DNA]</scope>
    <source>
        <strain evidence="3">MUT 4182</strain>
    </source>
</reference>
<dbReference type="GO" id="GO:0003676">
    <property type="term" value="F:nucleic acid binding"/>
    <property type="evidence" value="ECO:0007669"/>
    <property type="project" value="InterPro"/>
</dbReference>
<evidence type="ECO:0000259" key="1">
    <source>
        <dbReference type="Pfam" id="PF13358"/>
    </source>
</evidence>
<keyword evidence="3" id="KW-1185">Reference proteome</keyword>
<dbReference type="STRING" id="1051891.A0A0C3Q5W4"/>
<dbReference type="OrthoDB" id="2142724at2759"/>
<gene>
    <name evidence="2" type="ORF">M407DRAFT_76745</name>
</gene>
<dbReference type="EMBL" id="KN823058">
    <property type="protein sequence ID" value="KIO24585.1"/>
    <property type="molecule type" value="Genomic_DNA"/>
</dbReference>
<evidence type="ECO:0000313" key="2">
    <source>
        <dbReference type="EMBL" id="KIO24585.1"/>
    </source>
</evidence>
<proteinExistence type="predicted"/>
<dbReference type="AlphaFoldDB" id="A0A0C3Q5W4"/>
<sequence length="145" mass="16125">AWAYSGARAQRYAHFVRGKRYSILPALSLDGIIHVAVIEGAYTEAKFTNFIQGLLLEMNPFPAKKSVLVMDNAVIHKSPRLREIEAFSCVKSWIRRNDDWTRFQMGKGDAAAAQALIYATLSAVTPAKSEGWFLHAGYGPPLELI</sequence>
<dbReference type="PANTHER" id="PTHR46564:SF1">
    <property type="entry name" value="TRANSPOSASE"/>
    <property type="match status" value="1"/>
</dbReference>
<dbReference type="Gene3D" id="3.30.420.10">
    <property type="entry name" value="Ribonuclease H-like superfamily/Ribonuclease H"/>
    <property type="match status" value="1"/>
</dbReference>
<organism evidence="2 3">
    <name type="scientific">Tulasnella calospora MUT 4182</name>
    <dbReference type="NCBI Taxonomy" id="1051891"/>
    <lineage>
        <taxon>Eukaryota</taxon>
        <taxon>Fungi</taxon>
        <taxon>Dikarya</taxon>
        <taxon>Basidiomycota</taxon>
        <taxon>Agaricomycotina</taxon>
        <taxon>Agaricomycetes</taxon>
        <taxon>Cantharellales</taxon>
        <taxon>Tulasnellaceae</taxon>
        <taxon>Tulasnella</taxon>
    </lineage>
</organism>
<evidence type="ECO:0000313" key="3">
    <source>
        <dbReference type="Proteomes" id="UP000054248"/>
    </source>
</evidence>
<dbReference type="PANTHER" id="PTHR46564">
    <property type="entry name" value="TRANSPOSASE"/>
    <property type="match status" value="1"/>
</dbReference>
<reference evidence="2 3" key="1">
    <citation type="submission" date="2014-04" db="EMBL/GenBank/DDBJ databases">
        <authorList>
            <consortium name="DOE Joint Genome Institute"/>
            <person name="Kuo A."/>
            <person name="Girlanda M."/>
            <person name="Perotto S."/>
            <person name="Kohler A."/>
            <person name="Nagy L.G."/>
            <person name="Floudas D."/>
            <person name="Copeland A."/>
            <person name="Barry K.W."/>
            <person name="Cichocki N."/>
            <person name="Veneault-Fourrey C."/>
            <person name="LaButti K."/>
            <person name="Lindquist E.A."/>
            <person name="Lipzen A."/>
            <person name="Lundell T."/>
            <person name="Morin E."/>
            <person name="Murat C."/>
            <person name="Sun H."/>
            <person name="Tunlid A."/>
            <person name="Henrissat B."/>
            <person name="Grigoriev I.V."/>
            <person name="Hibbett D.S."/>
            <person name="Martin F."/>
            <person name="Nordberg H.P."/>
            <person name="Cantor M.N."/>
            <person name="Hua S.X."/>
        </authorList>
    </citation>
    <scope>NUCLEOTIDE SEQUENCE [LARGE SCALE GENOMIC DNA]</scope>
    <source>
        <strain evidence="2 3">MUT 4182</strain>
    </source>
</reference>
<dbReference type="HOGENOM" id="CLU_056788_10_2_1"/>
<name>A0A0C3Q5W4_9AGAM</name>
<dbReference type="InterPro" id="IPR038717">
    <property type="entry name" value="Tc1-like_DDE_dom"/>
</dbReference>
<accession>A0A0C3Q5W4</accession>
<feature type="domain" description="Tc1-like transposase DDE" evidence="1">
    <location>
        <begin position="1"/>
        <end position="84"/>
    </location>
</feature>
<feature type="non-terminal residue" evidence="2">
    <location>
        <position position="1"/>
    </location>
</feature>
<protein>
    <recommendedName>
        <fullName evidence="1">Tc1-like transposase DDE domain-containing protein</fullName>
    </recommendedName>
</protein>
<dbReference type="Pfam" id="PF13358">
    <property type="entry name" value="DDE_3"/>
    <property type="match status" value="1"/>
</dbReference>
<dbReference type="InterPro" id="IPR036397">
    <property type="entry name" value="RNaseH_sf"/>
</dbReference>